<reference evidence="4 5" key="1">
    <citation type="submission" date="2020-06" db="EMBL/GenBank/DDBJ databases">
        <title>Whole-genome sequence of Allochromatium humboldtianum DSM 21881, type strain.</title>
        <authorList>
            <person name="Kyndt J.A."/>
            <person name="Meyer T.E."/>
        </authorList>
    </citation>
    <scope>NUCLEOTIDE SEQUENCE [LARGE SCALE GENOMIC DNA]</scope>
    <source>
        <strain evidence="4 5">DSM 21881</strain>
    </source>
</reference>
<comment type="caution">
    <text evidence="4">The sequence shown here is derived from an EMBL/GenBank/DDBJ whole genome shotgun (WGS) entry which is preliminary data.</text>
</comment>
<dbReference type="InterPro" id="IPR003148">
    <property type="entry name" value="RCK_N"/>
</dbReference>
<evidence type="ECO:0000313" key="5">
    <source>
        <dbReference type="Proteomes" id="UP000592294"/>
    </source>
</evidence>
<dbReference type="Gene3D" id="1.10.287.70">
    <property type="match status" value="1"/>
</dbReference>
<evidence type="ECO:0000259" key="3">
    <source>
        <dbReference type="PROSITE" id="PS51201"/>
    </source>
</evidence>
<keyword evidence="2" id="KW-0812">Transmembrane</keyword>
<protein>
    <submittedName>
        <fullName evidence="4">NAD-binding protein</fullName>
    </submittedName>
</protein>
<dbReference type="InterPro" id="IPR013099">
    <property type="entry name" value="K_chnl_dom"/>
</dbReference>
<proteinExistence type="predicted"/>
<dbReference type="RefSeq" id="WP_176976108.1">
    <property type="nucleotide sequence ID" value="NZ_JABZEO010000005.1"/>
</dbReference>
<evidence type="ECO:0000256" key="1">
    <source>
        <dbReference type="ARBA" id="ARBA00004651"/>
    </source>
</evidence>
<dbReference type="SUPFAM" id="SSF81324">
    <property type="entry name" value="Voltage-gated potassium channels"/>
    <property type="match status" value="1"/>
</dbReference>
<dbReference type="EMBL" id="JABZEO010000005">
    <property type="protein sequence ID" value="NVZ09343.1"/>
    <property type="molecule type" value="Genomic_DNA"/>
</dbReference>
<dbReference type="AlphaFoldDB" id="A0A850RK16"/>
<evidence type="ECO:0000313" key="4">
    <source>
        <dbReference type="EMBL" id="NVZ09343.1"/>
    </source>
</evidence>
<dbReference type="InterPro" id="IPR050721">
    <property type="entry name" value="Trk_Ktr_HKT_K-transport"/>
</dbReference>
<feature type="transmembrane region" description="Helical" evidence="2">
    <location>
        <begin position="47"/>
        <end position="64"/>
    </location>
</feature>
<dbReference type="Proteomes" id="UP000592294">
    <property type="component" value="Unassembled WGS sequence"/>
</dbReference>
<dbReference type="InterPro" id="IPR036291">
    <property type="entry name" value="NAD(P)-bd_dom_sf"/>
</dbReference>
<accession>A0A850RK16</accession>
<dbReference type="Gene3D" id="3.40.50.720">
    <property type="entry name" value="NAD(P)-binding Rossmann-like Domain"/>
    <property type="match status" value="2"/>
</dbReference>
<dbReference type="GO" id="GO:0005886">
    <property type="term" value="C:plasma membrane"/>
    <property type="evidence" value="ECO:0007669"/>
    <property type="project" value="UniProtKB-SubCell"/>
</dbReference>
<dbReference type="SUPFAM" id="SSF51735">
    <property type="entry name" value="NAD(P)-binding Rossmann-fold domains"/>
    <property type="match status" value="2"/>
</dbReference>
<name>A0A850RK16_9GAMM</name>
<feature type="transmembrane region" description="Helical" evidence="2">
    <location>
        <begin position="76"/>
        <end position="100"/>
    </location>
</feature>
<keyword evidence="2" id="KW-1133">Transmembrane helix</keyword>
<feature type="transmembrane region" description="Helical" evidence="2">
    <location>
        <begin position="16"/>
        <end position="35"/>
    </location>
</feature>
<dbReference type="GO" id="GO:0006813">
    <property type="term" value="P:potassium ion transport"/>
    <property type="evidence" value="ECO:0007669"/>
    <property type="project" value="InterPro"/>
</dbReference>
<feature type="domain" description="RCK N-terminal" evidence="3">
    <location>
        <begin position="123"/>
        <end position="245"/>
    </location>
</feature>
<dbReference type="Pfam" id="PF07885">
    <property type="entry name" value="Ion_trans_2"/>
    <property type="match status" value="1"/>
</dbReference>
<sequence>MDTIFFLVLRRMRTPLLTLIVVYAIAMAGLALIPAQDAEGHPTAMSLFHAFYFVSYMSTTIGFGELPNAFTDAQRIWVALSVFSTVAVWIYAIGNLITLLQDSTLQRAIAERRFRTRVRRLADPFYLVCGYGQTGSALVRGLMDRHIQSVVIDVDPERINLLQLDNQREYVPSLCADARSPHALEAAGLKHPLCRGVVALTNVNEANLKIAIAAKLLHPEVKVICRADSHEIEANMASFGTDHIYDPFDAFAAYIAFSIQSPCQTLLIDWLSGRGGEELNEPRYPPRHGRWVICGYGRFGKAMYKHLKAQGFALSVIEAEPHKTGIPTEGVVHGRGTEAVTLEQAEIRQAVGLVAGTDQDADNLSIIMTALTLNPDLFVIARENHIQNQELFDRVGAQSIMNPSTIIAHRIRMRLITPLLSDLSRLARLRRDEAWASQLISRIIALVEGRKPYVWEVTIDATQAPAILEAERRRQAITLETLLRDPLERERLLPAIPLLLIQGQEQRPLPALDVPIGLGDRLLFCGREEARRRMDWVLCNIHALRYVTDGASPREGPVWRQLADWLGRLRDEKITTTKRME</sequence>
<comment type="subcellular location">
    <subcellularLocation>
        <location evidence="1">Cell membrane</location>
        <topology evidence="1">Multi-pass membrane protein</topology>
    </subcellularLocation>
</comment>
<organism evidence="4 5">
    <name type="scientific">Allochromatium humboldtianum</name>
    <dbReference type="NCBI Taxonomy" id="504901"/>
    <lineage>
        <taxon>Bacteria</taxon>
        <taxon>Pseudomonadati</taxon>
        <taxon>Pseudomonadota</taxon>
        <taxon>Gammaproteobacteria</taxon>
        <taxon>Chromatiales</taxon>
        <taxon>Chromatiaceae</taxon>
        <taxon>Allochromatium</taxon>
    </lineage>
</organism>
<dbReference type="Pfam" id="PF02254">
    <property type="entry name" value="TrkA_N"/>
    <property type="match status" value="2"/>
</dbReference>
<gene>
    <name evidence="4" type="ORF">HW932_08720</name>
</gene>
<dbReference type="PANTHER" id="PTHR43833">
    <property type="entry name" value="POTASSIUM CHANNEL PROTEIN 2-RELATED-RELATED"/>
    <property type="match status" value="1"/>
</dbReference>
<keyword evidence="5" id="KW-1185">Reference proteome</keyword>
<evidence type="ECO:0000256" key="2">
    <source>
        <dbReference type="SAM" id="Phobius"/>
    </source>
</evidence>
<keyword evidence="2" id="KW-0472">Membrane</keyword>
<dbReference type="PROSITE" id="PS51201">
    <property type="entry name" value="RCK_N"/>
    <property type="match status" value="1"/>
</dbReference>